<gene>
    <name evidence="9" type="primary">trpF</name>
    <name evidence="11" type="ORF">ACFQ3N_07460</name>
</gene>
<evidence type="ECO:0000256" key="2">
    <source>
        <dbReference type="ARBA" id="ARBA00004664"/>
    </source>
</evidence>
<evidence type="ECO:0000256" key="3">
    <source>
        <dbReference type="ARBA" id="ARBA00012572"/>
    </source>
</evidence>
<comment type="similarity">
    <text evidence="9">Belongs to the TrpF family.</text>
</comment>
<evidence type="ECO:0000256" key="6">
    <source>
        <dbReference type="ARBA" id="ARBA00022822"/>
    </source>
</evidence>
<dbReference type="RefSeq" id="WP_390361044.1">
    <property type="nucleotide sequence ID" value="NZ_JBHTKJ010000016.1"/>
</dbReference>
<dbReference type="NCBIfam" id="NF002300">
    <property type="entry name" value="PRK01222.1-7"/>
    <property type="match status" value="1"/>
</dbReference>
<evidence type="ECO:0000313" key="11">
    <source>
        <dbReference type="EMBL" id="MFD1038246.1"/>
    </source>
</evidence>
<keyword evidence="6 9" id="KW-0822">Tryptophan biosynthesis</keyword>
<comment type="pathway">
    <text evidence="2 9">Amino-acid biosynthesis; L-tryptophan biosynthesis; L-tryptophan from chorismate: step 3/5.</text>
</comment>
<reference evidence="12" key="1">
    <citation type="journal article" date="2019" name="Int. J. Syst. Evol. Microbiol.">
        <title>The Global Catalogue of Microorganisms (GCM) 10K type strain sequencing project: providing services to taxonomists for standard genome sequencing and annotation.</title>
        <authorList>
            <consortium name="The Broad Institute Genomics Platform"/>
            <consortium name="The Broad Institute Genome Sequencing Center for Infectious Disease"/>
            <person name="Wu L."/>
            <person name="Ma J."/>
        </authorList>
    </citation>
    <scope>NUCLEOTIDE SEQUENCE [LARGE SCALE GENOMIC DNA]</scope>
    <source>
        <strain evidence="12">CCUG 56754</strain>
    </source>
</reference>
<organism evidence="11 12">
    <name type="scientific">Virgibacillus byunsanensis</name>
    <dbReference type="NCBI Taxonomy" id="570945"/>
    <lineage>
        <taxon>Bacteria</taxon>
        <taxon>Bacillati</taxon>
        <taxon>Bacillota</taxon>
        <taxon>Bacilli</taxon>
        <taxon>Bacillales</taxon>
        <taxon>Bacillaceae</taxon>
        <taxon>Virgibacillus</taxon>
    </lineage>
</organism>
<dbReference type="EMBL" id="JBHTKJ010000016">
    <property type="protein sequence ID" value="MFD1038246.1"/>
    <property type="molecule type" value="Genomic_DNA"/>
</dbReference>
<evidence type="ECO:0000313" key="12">
    <source>
        <dbReference type="Proteomes" id="UP001597040"/>
    </source>
</evidence>
<dbReference type="CDD" id="cd00405">
    <property type="entry name" value="PRAI"/>
    <property type="match status" value="1"/>
</dbReference>
<dbReference type="HAMAP" id="MF_00135">
    <property type="entry name" value="PRAI"/>
    <property type="match status" value="1"/>
</dbReference>
<feature type="domain" description="N-(5'phosphoribosyl) anthranilate isomerase (PRAI)" evidence="10">
    <location>
        <begin position="3"/>
        <end position="195"/>
    </location>
</feature>
<dbReference type="EC" id="5.3.1.24" evidence="3 9"/>
<evidence type="ECO:0000256" key="9">
    <source>
        <dbReference type="HAMAP-Rule" id="MF_00135"/>
    </source>
</evidence>
<dbReference type="Gene3D" id="3.20.20.70">
    <property type="entry name" value="Aldolase class I"/>
    <property type="match status" value="1"/>
</dbReference>
<evidence type="ECO:0000256" key="4">
    <source>
        <dbReference type="ARBA" id="ARBA00022272"/>
    </source>
</evidence>
<dbReference type="Proteomes" id="UP001597040">
    <property type="component" value="Unassembled WGS sequence"/>
</dbReference>
<dbReference type="SUPFAM" id="SSF51366">
    <property type="entry name" value="Ribulose-phoshate binding barrel"/>
    <property type="match status" value="1"/>
</dbReference>
<dbReference type="InterPro" id="IPR013785">
    <property type="entry name" value="Aldolase_TIM"/>
</dbReference>
<comment type="caution">
    <text evidence="11">The sequence shown here is derived from an EMBL/GenBank/DDBJ whole genome shotgun (WGS) entry which is preliminary data.</text>
</comment>
<dbReference type="PANTHER" id="PTHR42894:SF1">
    <property type="entry name" value="N-(5'-PHOSPHORIBOSYL)ANTHRANILATE ISOMERASE"/>
    <property type="match status" value="1"/>
</dbReference>
<comment type="catalytic activity">
    <reaction evidence="1 9">
        <text>N-(5-phospho-beta-D-ribosyl)anthranilate = 1-(2-carboxyphenylamino)-1-deoxy-D-ribulose 5-phosphate</text>
        <dbReference type="Rhea" id="RHEA:21540"/>
        <dbReference type="ChEBI" id="CHEBI:18277"/>
        <dbReference type="ChEBI" id="CHEBI:58613"/>
        <dbReference type="EC" id="5.3.1.24"/>
    </reaction>
</comment>
<evidence type="ECO:0000256" key="5">
    <source>
        <dbReference type="ARBA" id="ARBA00022605"/>
    </source>
</evidence>
<keyword evidence="12" id="KW-1185">Reference proteome</keyword>
<dbReference type="InterPro" id="IPR001240">
    <property type="entry name" value="PRAI_dom"/>
</dbReference>
<evidence type="ECO:0000256" key="8">
    <source>
        <dbReference type="ARBA" id="ARBA00023235"/>
    </source>
</evidence>
<accession>A0ABW3LLU0</accession>
<keyword evidence="5 9" id="KW-0028">Amino-acid biosynthesis</keyword>
<evidence type="ECO:0000256" key="7">
    <source>
        <dbReference type="ARBA" id="ARBA00023141"/>
    </source>
</evidence>
<dbReference type="PANTHER" id="PTHR42894">
    <property type="entry name" value="N-(5'-PHOSPHORIBOSYL)ANTHRANILATE ISOMERASE"/>
    <property type="match status" value="1"/>
</dbReference>
<keyword evidence="8 9" id="KW-0413">Isomerase</keyword>
<evidence type="ECO:0000256" key="1">
    <source>
        <dbReference type="ARBA" id="ARBA00001164"/>
    </source>
</evidence>
<sequence>MLVKTCGIKSKQAAGYAVEAGTDFIGFIFAPSKRQLTPEEAATIAKTIPSSVKKVGVFVNASLEEMLQTAKEVGLDFIQLHGDEPPEIAEQLPYKIIKAFPVETKSLAMIQDYPCDYYLLDSPFGRNRGGNGTTFDWNLLKKISLDSKRILLAGGLNPENVQQAIQIVNPTGVDVSSGIETNGEKDHEKIKHFIANAKKTRKDDSIDTI</sequence>
<dbReference type="InterPro" id="IPR011060">
    <property type="entry name" value="RibuloseP-bd_barrel"/>
</dbReference>
<keyword evidence="7 9" id="KW-0057">Aromatic amino acid biosynthesis</keyword>
<name>A0ABW3LLU0_9BACI</name>
<protein>
    <recommendedName>
        <fullName evidence="4 9">N-(5'-phosphoribosyl)anthranilate isomerase</fullName>
        <shortName evidence="9">PRAI</shortName>
        <ecNumber evidence="3 9">5.3.1.24</ecNumber>
    </recommendedName>
</protein>
<dbReference type="GO" id="GO:0004640">
    <property type="term" value="F:phosphoribosylanthranilate isomerase activity"/>
    <property type="evidence" value="ECO:0007669"/>
    <property type="project" value="UniProtKB-EC"/>
</dbReference>
<proteinExistence type="inferred from homology"/>
<evidence type="ECO:0000259" key="10">
    <source>
        <dbReference type="Pfam" id="PF00697"/>
    </source>
</evidence>
<dbReference type="InterPro" id="IPR044643">
    <property type="entry name" value="TrpF_fam"/>
</dbReference>
<dbReference type="Pfam" id="PF00697">
    <property type="entry name" value="PRAI"/>
    <property type="match status" value="1"/>
</dbReference>